<dbReference type="EnsemblMetazoa" id="ASIC016549-RA">
    <property type="protein sequence ID" value="ASIC016549-PA"/>
    <property type="gene ID" value="ASIC016549"/>
</dbReference>
<evidence type="ECO:0000313" key="10">
    <source>
        <dbReference type="EnsemblMetazoa" id="ASIC016549-PA"/>
    </source>
</evidence>
<dbReference type="EMBL" id="KE525340">
    <property type="protein sequence ID" value="KFB48423.1"/>
    <property type="molecule type" value="Genomic_DNA"/>
</dbReference>
<dbReference type="OMA" id="IKPHCKQ"/>
<dbReference type="GO" id="GO:0005788">
    <property type="term" value="C:endoplasmic reticulum lumen"/>
    <property type="evidence" value="ECO:0007669"/>
    <property type="project" value="UniProtKB-SubCell"/>
</dbReference>
<feature type="chain" id="PRO_5010759986" description="Selenoprotein F" evidence="7">
    <location>
        <begin position="20"/>
        <end position="163"/>
    </location>
</feature>
<keyword evidence="11" id="KW-1185">Reference proteome</keyword>
<evidence type="ECO:0000259" key="8">
    <source>
        <dbReference type="Pfam" id="PF08806"/>
    </source>
</evidence>
<dbReference type="SUPFAM" id="SSF52833">
    <property type="entry name" value="Thioredoxin-like"/>
    <property type="match status" value="1"/>
</dbReference>
<dbReference type="VEuPathDB" id="VectorBase:ASIC016549"/>
<dbReference type="FunFam" id="3.40.30.50:FF:000001">
    <property type="entry name" value="15 kDa selenoprotein"/>
    <property type="match status" value="1"/>
</dbReference>
<dbReference type="InterPro" id="IPR014912">
    <property type="entry name" value="Sep15_SelM_dom"/>
</dbReference>
<comment type="subcellular location">
    <subcellularLocation>
        <location evidence="1">Endoplasmic reticulum lumen</location>
    </subcellularLocation>
</comment>
<reference evidence="9 11" key="1">
    <citation type="journal article" date="2014" name="BMC Genomics">
        <title>Genome sequence of Anopheles sinensis provides insight into genetics basis of mosquito competence for malaria parasites.</title>
        <authorList>
            <person name="Zhou D."/>
            <person name="Zhang D."/>
            <person name="Ding G."/>
            <person name="Shi L."/>
            <person name="Hou Q."/>
            <person name="Ye Y."/>
            <person name="Xu Y."/>
            <person name="Zhou H."/>
            <person name="Xiong C."/>
            <person name="Li S."/>
            <person name="Yu J."/>
            <person name="Hong S."/>
            <person name="Yu X."/>
            <person name="Zou P."/>
            <person name="Chen C."/>
            <person name="Chang X."/>
            <person name="Wang W."/>
            <person name="Lv Y."/>
            <person name="Sun Y."/>
            <person name="Ma L."/>
            <person name="Shen B."/>
            <person name="Zhu C."/>
        </authorList>
    </citation>
    <scope>NUCLEOTIDE SEQUENCE [LARGE SCALE GENOMIC DNA]</scope>
</reference>
<dbReference type="Gene3D" id="3.40.30.50">
    <property type="entry name" value="Sep15/SelM thioredoxin-like domain, active-site redox motif"/>
    <property type="match status" value="1"/>
</dbReference>
<dbReference type="GO" id="GO:0016491">
    <property type="term" value="F:oxidoreductase activity"/>
    <property type="evidence" value="ECO:0007669"/>
    <property type="project" value="TreeGrafter"/>
</dbReference>
<dbReference type="PANTHER" id="PTHR13077">
    <property type="entry name" value="SELENOPROTEIN F"/>
    <property type="match status" value="1"/>
</dbReference>
<reference evidence="10" key="2">
    <citation type="submission" date="2020-05" db="UniProtKB">
        <authorList>
            <consortium name="EnsemblMetazoa"/>
        </authorList>
    </citation>
    <scope>IDENTIFICATION</scope>
</reference>
<evidence type="ECO:0000313" key="11">
    <source>
        <dbReference type="Proteomes" id="UP000030765"/>
    </source>
</evidence>
<dbReference type="PANTHER" id="PTHR13077:SF6">
    <property type="entry name" value="SELENOPROTEIN F"/>
    <property type="match status" value="1"/>
</dbReference>
<feature type="signal peptide" evidence="7">
    <location>
        <begin position="1"/>
        <end position="19"/>
    </location>
</feature>
<sequence length="163" mass="18441">MRFPTVFCLLLSIVSVVFAEFSAEDCRELGLIKSQLFCSSCNSLSDYGLVELKEHCLECCQKDTASDGKLKVYPKAVLEVCTCKFGAYPQIQAFIKSDRPAKFPNLSIKYVRGLDPIVKLMDEGGNVKETLSINKWNTDTVQEFFETRLAKVEDDDYLQTNRV</sequence>
<dbReference type="InterPro" id="IPR039992">
    <property type="entry name" value="Sep15_SelM"/>
</dbReference>
<evidence type="ECO:0000256" key="4">
    <source>
        <dbReference type="ARBA" id="ARBA00022824"/>
    </source>
</evidence>
<dbReference type="InterPro" id="IPR038219">
    <property type="entry name" value="Sep15/SelM_sf"/>
</dbReference>
<evidence type="ECO:0000256" key="5">
    <source>
        <dbReference type="ARBA" id="ARBA00022933"/>
    </source>
</evidence>
<accession>A0A084WDX9</accession>
<evidence type="ECO:0000256" key="2">
    <source>
        <dbReference type="ARBA" id="ARBA00005742"/>
    </source>
</evidence>
<gene>
    <name evidence="9" type="ORF">ZHAS_00016549</name>
</gene>
<dbReference type="Pfam" id="PF08806">
    <property type="entry name" value="Sep15_SelM"/>
    <property type="match status" value="1"/>
</dbReference>
<comment type="similarity">
    <text evidence="2">Belongs to the selenoprotein M/F family.</text>
</comment>
<organism evidence="9">
    <name type="scientific">Anopheles sinensis</name>
    <name type="common">Mosquito</name>
    <dbReference type="NCBI Taxonomy" id="74873"/>
    <lineage>
        <taxon>Eukaryota</taxon>
        <taxon>Metazoa</taxon>
        <taxon>Ecdysozoa</taxon>
        <taxon>Arthropoda</taxon>
        <taxon>Hexapoda</taxon>
        <taxon>Insecta</taxon>
        <taxon>Pterygota</taxon>
        <taxon>Neoptera</taxon>
        <taxon>Endopterygota</taxon>
        <taxon>Diptera</taxon>
        <taxon>Nematocera</taxon>
        <taxon>Culicoidea</taxon>
        <taxon>Culicidae</taxon>
        <taxon>Anophelinae</taxon>
        <taxon>Anopheles</taxon>
    </lineage>
</organism>
<dbReference type="Proteomes" id="UP000030765">
    <property type="component" value="Unassembled WGS sequence"/>
</dbReference>
<protein>
    <recommendedName>
        <fullName evidence="6">Selenoprotein F</fullName>
    </recommendedName>
</protein>
<dbReference type="EMBL" id="ATLV01023080">
    <property type="status" value="NOT_ANNOTATED_CDS"/>
    <property type="molecule type" value="Genomic_DNA"/>
</dbReference>
<dbReference type="GO" id="GO:0051084">
    <property type="term" value="P:'de novo' post-translational protein folding"/>
    <property type="evidence" value="ECO:0007669"/>
    <property type="project" value="UniProtKB-ARBA"/>
</dbReference>
<evidence type="ECO:0000256" key="3">
    <source>
        <dbReference type="ARBA" id="ARBA00022729"/>
    </source>
</evidence>
<name>A0A084WDX9_ANOSI</name>
<evidence type="ECO:0000256" key="7">
    <source>
        <dbReference type="SAM" id="SignalP"/>
    </source>
</evidence>
<dbReference type="STRING" id="74873.A0A084WDX9"/>
<dbReference type="AlphaFoldDB" id="A0A084WDX9"/>
<keyword evidence="5" id="KW-0712">Selenocysteine</keyword>
<feature type="domain" description="Selenoprotein F/M" evidence="8">
    <location>
        <begin position="75"/>
        <end position="149"/>
    </location>
</feature>
<dbReference type="InterPro" id="IPR036249">
    <property type="entry name" value="Thioredoxin-like_sf"/>
</dbReference>
<evidence type="ECO:0000256" key="6">
    <source>
        <dbReference type="ARBA" id="ARBA00040775"/>
    </source>
</evidence>
<keyword evidence="4" id="KW-0256">Endoplasmic reticulum</keyword>
<evidence type="ECO:0000256" key="1">
    <source>
        <dbReference type="ARBA" id="ARBA00004319"/>
    </source>
</evidence>
<proteinExistence type="inferred from homology"/>
<dbReference type="OrthoDB" id="1910009at2759"/>
<keyword evidence="3 7" id="KW-0732">Signal</keyword>
<evidence type="ECO:0000313" key="9">
    <source>
        <dbReference type="EMBL" id="KFB48423.1"/>
    </source>
</evidence>